<keyword evidence="2" id="KW-0812">Transmembrane</keyword>
<dbReference type="SUPFAM" id="SSF48726">
    <property type="entry name" value="Immunoglobulin"/>
    <property type="match status" value="2"/>
</dbReference>
<keyword evidence="7" id="KW-0472">Membrane</keyword>
<keyword evidence="9" id="KW-0393">Immunoglobulin domain</keyword>
<evidence type="ECO:0000256" key="7">
    <source>
        <dbReference type="ARBA" id="ARBA00023136"/>
    </source>
</evidence>
<keyword evidence="4" id="KW-0677">Repeat</keyword>
<protein>
    <recommendedName>
        <fullName evidence="10">Ig-like domain-containing protein</fullName>
    </recommendedName>
</protein>
<dbReference type="PROSITE" id="PS50835">
    <property type="entry name" value="IG_LIKE"/>
    <property type="match status" value="2"/>
</dbReference>
<organism evidence="11">
    <name type="scientific">Photinus pyralis</name>
    <name type="common">Common eastern firefly</name>
    <name type="synonym">Lampyris pyralis</name>
    <dbReference type="NCBI Taxonomy" id="7054"/>
    <lineage>
        <taxon>Eukaryota</taxon>
        <taxon>Metazoa</taxon>
        <taxon>Ecdysozoa</taxon>
        <taxon>Arthropoda</taxon>
        <taxon>Hexapoda</taxon>
        <taxon>Insecta</taxon>
        <taxon>Pterygota</taxon>
        <taxon>Neoptera</taxon>
        <taxon>Endopterygota</taxon>
        <taxon>Coleoptera</taxon>
        <taxon>Polyphaga</taxon>
        <taxon>Elateriformia</taxon>
        <taxon>Elateroidea</taxon>
        <taxon>Lampyridae</taxon>
        <taxon>Lampyrinae</taxon>
        <taxon>Photinus</taxon>
    </lineage>
</organism>
<keyword evidence="5" id="KW-0130">Cell adhesion</keyword>
<dbReference type="InterPro" id="IPR003598">
    <property type="entry name" value="Ig_sub2"/>
</dbReference>
<evidence type="ECO:0000256" key="1">
    <source>
        <dbReference type="ARBA" id="ARBA00004167"/>
    </source>
</evidence>
<dbReference type="FunFam" id="2.60.40.10:FF:000333">
    <property type="entry name" value="Down syndrome cell adhesion molecule"/>
    <property type="match status" value="1"/>
</dbReference>
<dbReference type="EMBL" id="GEZM01043412">
    <property type="protein sequence ID" value="JAV79143.1"/>
    <property type="molecule type" value="Transcribed_RNA"/>
</dbReference>
<keyword evidence="3" id="KW-0732">Signal</keyword>
<name>A0A1Y1LZZ5_PHOPY</name>
<evidence type="ECO:0000256" key="9">
    <source>
        <dbReference type="ARBA" id="ARBA00023319"/>
    </source>
</evidence>
<proteinExistence type="predicted"/>
<dbReference type="PANTHER" id="PTHR12231">
    <property type="entry name" value="CTX-RELATED TYPE I TRANSMEMBRANE PROTEIN"/>
    <property type="match status" value="1"/>
</dbReference>
<accession>A0A1Y1LZZ5</accession>
<evidence type="ECO:0000256" key="2">
    <source>
        <dbReference type="ARBA" id="ARBA00022692"/>
    </source>
</evidence>
<dbReference type="SMART" id="SM00408">
    <property type="entry name" value="IGc2"/>
    <property type="match status" value="2"/>
</dbReference>
<dbReference type="FunFam" id="2.60.40.10:FF:000017">
    <property type="entry name" value="Down syndrome cell adhesion molecule b"/>
    <property type="match status" value="1"/>
</dbReference>
<dbReference type="Gene3D" id="2.60.40.10">
    <property type="entry name" value="Immunoglobulins"/>
    <property type="match status" value="2"/>
</dbReference>
<keyword evidence="8" id="KW-1015">Disulfide bond</keyword>
<comment type="subcellular location">
    <subcellularLocation>
        <location evidence="1">Membrane</location>
        <topology evidence="1">Single-pass membrane protein</topology>
    </subcellularLocation>
</comment>
<evidence type="ECO:0000256" key="5">
    <source>
        <dbReference type="ARBA" id="ARBA00022889"/>
    </source>
</evidence>
<sequence>MVLMPLFSVLPKILPFSFGDEPAYLGDSTTVQCSVSSGDLPVKFSWILNEKPLSEIDGITIGLFGKKTSVLNIDLLSEHHAGNYTCIVENDAGHSSHSASLIVKGTSIFLFCFSLLYSPISYSCLLLLVLPKILPFTFGDEPSHLGESTTVQCSVSVGDLPMKFAWKLNGKPVSEIAGIHSGAFGKKASVLSIELLVEYHAGNYTCVVENSAGTSSYLSELIVNGTKSVLICFDLFFSPSPFNPIYSSRNF</sequence>
<evidence type="ECO:0000256" key="3">
    <source>
        <dbReference type="ARBA" id="ARBA00022729"/>
    </source>
</evidence>
<evidence type="ECO:0000256" key="6">
    <source>
        <dbReference type="ARBA" id="ARBA00022989"/>
    </source>
</evidence>
<keyword evidence="6" id="KW-1133">Transmembrane helix</keyword>
<dbReference type="GO" id="GO:0007155">
    <property type="term" value="P:cell adhesion"/>
    <property type="evidence" value="ECO:0007669"/>
    <property type="project" value="UniProtKB-KW"/>
</dbReference>
<dbReference type="InterPro" id="IPR051170">
    <property type="entry name" value="Neural/epithelial_adhesion"/>
</dbReference>
<feature type="domain" description="Ig-like" evidence="10">
    <location>
        <begin position="131"/>
        <end position="224"/>
    </location>
</feature>
<dbReference type="InterPro" id="IPR007110">
    <property type="entry name" value="Ig-like_dom"/>
</dbReference>
<dbReference type="InterPro" id="IPR013783">
    <property type="entry name" value="Ig-like_fold"/>
</dbReference>
<dbReference type="InterPro" id="IPR003599">
    <property type="entry name" value="Ig_sub"/>
</dbReference>
<dbReference type="AlphaFoldDB" id="A0A1Y1LZZ5"/>
<dbReference type="GO" id="GO:0016020">
    <property type="term" value="C:membrane"/>
    <property type="evidence" value="ECO:0007669"/>
    <property type="project" value="UniProtKB-SubCell"/>
</dbReference>
<feature type="domain" description="Ig-like" evidence="10">
    <location>
        <begin position="11"/>
        <end position="102"/>
    </location>
</feature>
<evidence type="ECO:0000313" key="11">
    <source>
        <dbReference type="EMBL" id="JAV79143.1"/>
    </source>
</evidence>
<evidence type="ECO:0000256" key="4">
    <source>
        <dbReference type="ARBA" id="ARBA00022737"/>
    </source>
</evidence>
<dbReference type="InterPro" id="IPR036179">
    <property type="entry name" value="Ig-like_dom_sf"/>
</dbReference>
<dbReference type="PANTHER" id="PTHR12231:SF253">
    <property type="entry name" value="DPR-INTERACTING PROTEIN ETA, ISOFORM B-RELATED"/>
    <property type="match status" value="1"/>
</dbReference>
<evidence type="ECO:0000259" key="10">
    <source>
        <dbReference type="PROSITE" id="PS50835"/>
    </source>
</evidence>
<evidence type="ECO:0000256" key="8">
    <source>
        <dbReference type="ARBA" id="ARBA00023157"/>
    </source>
</evidence>
<dbReference type="Pfam" id="PF13927">
    <property type="entry name" value="Ig_3"/>
    <property type="match status" value="2"/>
</dbReference>
<dbReference type="SMART" id="SM00409">
    <property type="entry name" value="IG"/>
    <property type="match status" value="2"/>
</dbReference>
<reference evidence="11" key="1">
    <citation type="journal article" date="2016" name="Sci. Rep.">
        <title>Molecular characterization of firefly nuptial gifts: a multi-omics approach sheds light on postcopulatory sexual selection.</title>
        <authorList>
            <person name="Al-Wathiqui N."/>
            <person name="Fallon T.R."/>
            <person name="South A."/>
            <person name="Weng J.K."/>
            <person name="Lewis S.M."/>
        </authorList>
    </citation>
    <scope>NUCLEOTIDE SEQUENCE</scope>
</reference>
<dbReference type="GO" id="GO:0048812">
    <property type="term" value="P:neuron projection morphogenesis"/>
    <property type="evidence" value="ECO:0007669"/>
    <property type="project" value="UniProtKB-ARBA"/>
</dbReference>